<reference evidence="1 2" key="1">
    <citation type="submission" date="2021-01" db="EMBL/GenBank/DDBJ databases">
        <title>Chromosome-level genome assembly of a human fungal pathogen reveals clustering of transcriptionally co-regulated genes.</title>
        <authorList>
            <person name="Voorhies M."/>
            <person name="Cohen S."/>
            <person name="Shea T.P."/>
            <person name="Petrus S."/>
            <person name="Munoz J.F."/>
            <person name="Poplawski S."/>
            <person name="Goldman W.E."/>
            <person name="Michael T."/>
            <person name="Cuomo C.A."/>
            <person name="Sil A."/>
            <person name="Beyhan S."/>
        </authorList>
    </citation>
    <scope>NUCLEOTIDE SEQUENCE [LARGE SCALE GENOMIC DNA]</scope>
    <source>
        <strain evidence="1 2">G184AR</strain>
    </source>
</reference>
<proteinExistence type="predicted"/>
<name>A0A8H7YCJ1_AJECA</name>
<sequence>MVSVGLEGAARLLNLQPLRDWLAQRSSWVRSFHRAGFTESGFYLLEEIIWGWRGNGLVLSCFPEDFRMRALTFQGGAWIFGQTSDLVYTYCVARSRWM</sequence>
<organism evidence="1 2">
    <name type="scientific">Ajellomyces capsulatus</name>
    <name type="common">Darling's disease fungus</name>
    <name type="synonym">Histoplasma capsulatum</name>
    <dbReference type="NCBI Taxonomy" id="5037"/>
    <lineage>
        <taxon>Eukaryota</taxon>
        <taxon>Fungi</taxon>
        <taxon>Dikarya</taxon>
        <taxon>Ascomycota</taxon>
        <taxon>Pezizomycotina</taxon>
        <taxon>Eurotiomycetes</taxon>
        <taxon>Eurotiomycetidae</taxon>
        <taxon>Onygenales</taxon>
        <taxon>Ajellomycetaceae</taxon>
        <taxon>Histoplasma</taxon>
    </lineage>
</organism>
<accession>A0A8H7YCJ1</accession>
<protein>
    <submittedName>
        <fullName evidence="1">Uncharacterized protein</fullName>
    </submittedName>
</protein>
<dbReference type="AlphaFoldDB" id="A0A8H7YCJ1"/>
<evidence type="ECO:0000313" key="1">
    <source>
        <dbReference type="EMBL" id="KAG5287438.1"/>
    </source>
</evidence>
<evidence type="ECO:0000313" key="2">
    <source>
        <dbReference type="Proteomes" id="UP000670092"/>
    </source>
</evidence>
<gene>
    <name evidence="1" type="ORF">I7I52_11209</name>
</gene>
<dbReference type="EMBL" id="JAEVHI010000007">
    <property type="protein sequence ID" value="KAG5287438.1"/>
    <property type="molecule type" value="Genomic_DNA"/>
</dbReference>
<comment type="caution">
    <text evidence="1">The sequence shown here is derived from an EMBL/GenBank/DDBJ whole genome shotgun (WGS) entry which is preliminary data.</text>
</comment>
<dbReference type="VEuPathDB" id="FungiDB:I7I52_11209"/>
<dbReference type="Proteomes" id="UP000670092">
    <property type="component" value="Unassembled WGS sequence"/>
</dbReference>